<dbReference type="AlphaFoldDB" id="A0A1H4B987"/>
<name>A0A1H4B987_BIZPA</name>
<dbReference type="Proteomes" id="UP000198846">
    <property type="component" value="Unassembled WGS sequence"/>
</dbReference>
<gene>
    <name evidence="1" type="ORF">SAMN04487990_11388</name>
</gene>
<dbReference type="RefSeq" id="WP_092135013.1">
    <property type="nucleotide sequence ID" value="NZ_FNQK01000013.1"/>
</dbReference>
<evidence type="ECO:0000313" key="2">
    <source>
        <dbReference type="Proteomes" id="UP000198846"/>
    </source>
</evidence>
<sequence length="170" mass="19542">MNKLLIIFTLISSVCLGQNLTYQSEFDKSFKRSDYKSYISKDSIVFKIDDNIKIGKPSDLTFKNIYIHQGLGYLPMSVTENHLLDGNCKIIAISVAGTKRKGFLPYIQIRNEDGKFFSIDIEKAITSKEINVGLSENEILELLKKEKLELEIISAEEFERRKKELLKKLN</sequence>
<protein>
    <submittedName>
        <fullName evidence="1">Uncharacterized protein</fullName>
    </submittedName>
</protein>
<organism evidence="1 2">
    <name type="scientific">Bizionia paragorgiae</name>
    <dbReference type="NCBI Taxonomy" id="283786"/>
    <lineage>
        <taxon>Bacteria</taxon>
        <taxon>Pseudomonadati</taxon>
        <taxon>Bacteroidota</taxon>
        <taxon>Flavobacteriia</taxon>
        <taxon>Flavobacteriales</taxon>
        <taxon>Flavobacteriaceae</taxon>
        <taxon>Bizionia</taxon>
    </lineage>
</organism>
<reference evidence="1 2" key="1">
    <citation type="submission" date="2016-10" db="EMBL/GenBank/DDBJ databases">
        <authorList>
            <person name="de Groot N.N."/>
        </authorList>
    </citation>
    <scope>NUCLEOTIDE SEQUENCE [LARGE SCALE GENOMIC DNA]</scope>
    <source>
        <strain evidence="1 2">DSM 23842</strain>
    </source>
</reference>
<evidence type="ECO:0000313" key="1">
    <source>
        <dbReference type="EMBL" id="SEA44392.1"/>
    </source>
</evidence>
<keyword evidence="2" id="KW-1185">Reference proteome</keyword>
<proteinExistence type="predicted"/>
<dbReference type="EMBL" id="FNQK01000013">
    <property type="protein sequence ID" value="SEA44392.1"/>
    <property type="molecule type" value="Genomic_DNA"/>
</dbReference>
<accession>A0A1H4B987</accession>